<organism evidence="3">
    <name type="scientific">Palpitomonas bilix</name>
    <dbReference type="NCBI Taxonomy" id="652834"/>
    <lineage>
        <taxon>Eukaryota</taxon>
        <taxon>Eukaryota incertae sedis</taxon>
    </lineage>
</organism>
<keyword evidence="1" id="KW-0472">Membrane</keyword>
<accession>A0A7S3D327</accession>
<protein>
    <submittedName>
        <fullName evidence="3">Uncharacterized protein</fullName>
    </submittedName>
</protein>
<evidence type="ECO:0000256" key="1">
    <source>
        <dbReference type="SAM" id="Phobius"/>
    </source>
</evidence>
<evidence type="ECO:0000313" key="2">
    <source>
        <dbReference type="EMBL" id="CAE0244899.1"/>
    </source>
</evidence>
<dbReference type="EMBL" id="HBIB01010965">
    <property type="protein sequence ID" value="CAE0244900.1"/>
    <property type="molecule type" value="Transcribed_RNA"/>
</dbReference>
<dbReference type="AlphaFoldDB" id="A0A7S3D327"/>
<evidence type="ECO:0000313" key="3">
    <source>
        <dbReference type="EMBL" id="CAE0244900.1"/>
    </source>
</evidence>
<dbReference type="PROSITE" id="PS51257">
    <property type="entry name" value="PROKAR_LIPOPROTEIN"/>
    <property type="match status" value="1"/>
</dbReference>
<sequence length="105" mass="12030">MERWEGMYFFNLCLFLPILALSCLLYPLSFLPFFRFFLSPIFSHFAFRIALIFNIVSSPPPPSPTSHTHTSHATPLSLSRCVQVTLIGRALPITLVARKYVYVHV</sequence>
<feature type="transmembrane region" description="Helical" evidence="1">
    <location>
        <begin position="7"/>
        <end position="28"/>
    </location>
</feature>
<dbReference type="EMBL" id="HBIB01010964">
    <property type="protein sequence ID" value="CAE0244899.1"/>
    <property type="molecule type" value="Transcribed_RNA"/>
</dbReference>
<name>A0A7S3D327_9EUKA</name>
<proteinExistence type="predicted"/>
<reference evidence="3" key="1">
    <citation type="submission" date="2021-01" db="EMBL/GenBank/DDBJ databases">
        <authorList>
            <person name="Corre E."/>
            <person name="Pelletier E."/>
            <person name="Niang G."/>
            <person name="Scheremetjew M."/>
            <person name="Finn R."/>
            <person name="Kale V."/>
            <person name="Holt S."/>
            <person name="Cochrane G."/>
            <person name="Meng A."/>
            <person name="Brown T."/>
            <person name="Cohen L."/>
        </authorList>
    </citation>
    <scope>NUCLEOTIDE SEQUENCE</scope>
    <source>
        <strain evidence="3">NIES-2562</strain>
    </source>
</reference>
<keyword evidence="1" id="KW-1133">Transmembrane helix</keyword>
<keyword evidence="1" id="KW-0812">Transmembrane</keyword>
<gene>
    <name evidence="2" type="ORF">PBIL07802_LOCUS7077</name>
    <name evidence="3" type="ORF">PBIL07802_LOCUS7078</name>
</gene>